<evidence type="ECO:0000313" key="2">
    <source>
        <dbReference type="EMBL" id="GAA4023480.1"/>
    </source>
</evidence>
<keyword evidence="3" id="KW-1185">Reference proteome</keyword>
<protein>
    <submittedName>
        <fullName evidence="2">DUF1573 domain-containing protein</fullName>
    </submittedName>
</protein>
<evidence type="ECO:0000313" key="3">
    <source>
        <dbReference type="Proteomes" id="UP001500968"/>
    </source>
</evidence>
<proteinExistence type="predicted"/>
<feature type="chain" id="PRO_5045158802" evidence="1">
    <location>
        <begin position="22"/>
        <end position="164"/>
    </location>
</feature>
<dbReference type="EMBL" id="BAABCR010000003">
    <property type="protein sequence ID" value="GAA4023480.1"/>
    <property type="molecule type" value="Genomic_DNA"/>
</dbReference>
<dbReference type="PANTHER" id="PTHR37833">
    <property type="entry name" value="LIPOPROTEIN-RELATED"/>
    <property type="match status" value="1"/>
</dbReference>
<dbReference type="PROSITE" id="PS51257">
    <property type="entry name" value="PROKAR_LIPOPROTEIN"/>
    <property type="match status" value="1"/>
</dbReference>
<gene>
    <name evidence="2" type="ORF">GCM10022386_03060</name>
</gene>
<name>A0ABP7TAZ0_9FLAO</name>
<evidence type="ECO:0000256" key="1">
    <source>
        <dbReference type="SAM" id="SignalP"/>
    </source>
</evidence>
<organism evidence="2 3">
    <name type="scientific">Flavobacterium cheonhonense</name>
    <dbReference type="NCBI Taxonomy" id="706185"/>
    <lineage>
        <taxon>Bacteria</taxon>
        <taxon>Pseudomonadati</taxon>
        <taxon>Bacteroidota</taxon>
        <taxon>Flavobacteriia</taxon>
        <taxon>Flavobacteriales</taxon>
        <taxon>Flavobacteriaceae</taxon>
        <taxon>Flavobacterium</taxon>
    </lineage>
</organism>
<dbReference type="InterPro" id="IPR013783">
    <property type="entry name" value="Ig-like_fold"/>
</dbReference>
<accession>A0ABP7TAZ0</accession>
<dbReference type="Pfam" id="PF07610">
    <property type="entry name" value="DUF1573"/>
    <property type="match status" value="1"/>
</dbReference>
<feature type="signal peptide" evidence="1">
    <location>
        <begin position="1"/>
        <end position="21"/>
    </location>
</feature>
<dbReference type="PANTHER" id="PTHR37833:SF1">
    <property type="entry name" value="SIGNAL PEPTIDE PROTEIN"/>
    <property type="match status" value="1"/>
</dbReference>
<reference evidence="3" key="1">
    <citation type="journal article" date="2019" name="Int. J. Syst. Evol. Microbiol.">
        <title>The Global Catalogue of Microorganisms (GCM) 10K type strain sequencing project: providing services to taxonomists for standard genome sequencing and annotation.</title>
        <authorList>
            <consortium name="The Broad Institute Genomics Platform"/>
            <consortium name="The Broad Institute Genome Sequencing Center for Infectious Disease"/>
            <person name="Wu L."/>
            <person name="Ma J."/>
        </authorList>
    </citation>
    <scope>NUCLEOTIDE SEQUENCE [LARGE SCALE GENOMIC DNA]</scope>
    <source>
        <strain evidence="3">JCM 17064</strain>
    </source>
</reference>
<keyword evidence="1" id="KW-0732">Signal</keyword>
<dbReference type="Gene3D" id="2.60.40.10">
    <property type="entry name" value="Immunoglobulins"/>
    <property type="match status" value="1"/>
</dbReference>
<sequence length="164" mass="17823">MKMKFNLVVLAALLVLTTACKKENVNDKEVLLDTISAQRPEAVETTTPTAQVPADGKYSTMTFQKEEHDFGTIKQGDKVSTDFQFKNTGEADLIITSARGSCGCTVPEYPKTAIKPGETGTIKVSFDSKGKQGKTNKTVTILCNTKEGNKILNIHANIEVPNKN</sequence>
<dbReference type="Proteomes" id="UP001500968">
    <property type="component" value="Unassembled WGS sequence"/>
</dbReference>
<comment type="caution">
    <text evidence="2">The sequence shown here is derived from an EMBL/GenBank/DDBJ whole genome shotgun (WGS) entry which is preliminary data.</text>
</comment>
<dbReference type="InterPro" id="IPR011467">
    <property type="entry name" value="DUF1573"/>
</dbReference>